<sequence length="68" mass="7819">MRMYYELVQYRQASSRIEGCWKLDHTINWIFGMPSSKQTGRDTGVCPCRVKGTALGYGRVPWPCEVCT</sequence>
<name>A0A0B0N3L7_GOSAR</name>
<proteinExistence type="predicted"/>
<reference evidence="2" key="1">
    <citation type="submission" date="2014-09" db="EMBL/GenBank/DDBJ databases">
        <authorList>
            <person name="Mudge J."/>
            <person name="Ramaraj T."/>
            <person name="Lindquist I.E."/>
            <person name="Bharti A.K."/>
            <person name="Sundararajan A."/>
            <person name="Cameron C.T."/>
            <person name="Woodward J.E."/>
            <person name="May G.D."/>
            <person name="Brubaker C."/>
            <person name="Broadhvest J."/>
            <person name="Wilkins T.A."/>
        </authorList>
    </citation>
    <scope>NUCLEOTIDE SEQUENCE</scope>
    <source>
        <strain evidence="2">cv. AKA8401</strain>
    </source>
</reference>
<evidence type="ECO:0000313" key="1">
    <source>
        <dbReference type="EMBL" id="KHG06429.1"/>
    </source>
</evidence>
<dbReference type="Proteomes" id="UP000032142">
    <property type="component" value="Unassembled WGS sequence"/>
</dbReference>
<accession>A0A0B0N3L7</accession>
<dbReference type="AlphaFoldDB" id="A0A0B0N3L7"/>
<comment type="caution">
    <text evidence="1">The sequence shown here is derived from an EMBL/GenBank/DDBJ whole genome shotgun (WGS) entry which is preliminary data.</text>
</comment>
<dbReference type="EMBL" id="JRRC01451750">
    <property type="protein sequence ID" value="KHG06429.1"/>
    <property type="molecule type" value="Genomic_DNA"/>
</dbReference>
<keyword evidence="2" id="KW-1185">Reference proteome</keyword>
<organism evidence="1 2">
    <name type="scientific">Gossypium arboreum</name>
    <name type="common">Tree cotton</name>
    <name type="synonym">Gossypium nanking</name>
    <dbReference type="NCBI Taxonomy" id="29729"/>
    <lineage>
        <taxon>Eukaryota</taxon>
        <taxon>Viridiplantae</taxon>
        <taxon>Streptophyta</taxon>
        <taxon>Embryophyta</taxon>
        <taxon>Tracheophyta</taxon>
        <taxon>Spermatophyta</taxon>
        <taxon>Magnoliopsida</taxon>
        <taxon>eudicotyledons</taxon>
        <taxon>Gunneridae</taxon>
        <taxon>Pentapetalae</taxon>
        <taxon>rosids</taxon>
        <taxon>malvids</taxon>
        <taxon>Malvales</taxon>
        <taxon>Malvaceae</taxon>
        <taxon>Malvoideae</taxon>
        <taxon>Gossypium</taxon>
    </lineage>
</organism>
<protein>
    <submittedName>
        <fullName evidence="1">Uncharacterized protein</fullName>
    </submittedName>
</protein>
<gene>
    <name evidence="1" type="ORF">F383_32152</name>
</gene>
<evidence type="ECO:0000313" key="2">
    <source>
        <dbReference type="Proteomes" id="UP000032142"/>
    </source>
</evidence>